<feature type="region of interest" description="Disordered" evidence="1">
    <location>
        <begin position="1"/>
        <end position="26"/>
    </location>
</feature>
<dbReference type="EMBL" id="PQXH01000218">
    <property type="protein sequence ID" value="TGO08255.1"/>
    <property type="molecule type" value="Genomic_DNA"/>
</dbReference>
<dbReference type="AlphaFoldDB" id="A0A4Z1E835"/>
<proteinExistence type="predicted"/>
<feature type="compositionally biased region" description="Polar residues" evidence="1">
    <location>
        <begin position="1"/>
        <end position="17"/>
    </location>
</feature>
<reference evidence="2 3" key="1">
    <citation type="submission" date="2017-12" db="EMBL/GenBank/DDBJ databases">
        <title>Comparative genomics of Botrytis spp.</title>
        <authorList>
            <person name="Valero-Jimenez C.A."/>
            <person name="Tapia P."/>
            <person name="Veloso J."/>
            <person name="Silva-Moreno E."/>
            <person name="Staats M."/>
            <person name="Valdes J.H."/>
            <person name="Van Kan J.A.L."/>
        </authorList>
    </citation>
    <scope>NUCLEOTIDE SEQUENCE [LARGE SCALE GENOMIC DNA]</scope>
    <source>
        <strain evidence="2 3">Bt9001</strain>
    </source>
</reference>
<dbReference type="OrthoDB" id="10299427at2759"/>
<keyword evidence="3" id="KW-1185">Reference proteome</keyword>
<evidence type="ECO:0000313" key="2">
    <source>
        <dbReference type="EMBL" id="TGO08255.1"/>
    </source>
</evidence>
<gene>
    <name evidence="2" type="ORF">BTUL_0218g00010</name>
</gene>
<comment type="caution">
    <text evidence="2">The sequence shown here is derived from an EMBL/GenBank/DDBJ whole genome shotgun (WGS) entry which is preliminary data.</text>
</comment>
<accession>A0A4Z1E835</accession>
<organism evidence="2 3">
    <name type="scientific">Botrytis tulipae</name>
    <dbReference type="NCBI Taxonomy" id="87230"/>
    <lineage>
        <taxon>Eukaryota</taxon>
        <taxon>Fungi</taxon>
        <taxon>Dikarya</taxon>
        <taxon>Ascomycota</taxon>
        <taxon>Pezizomycotina</taxon>
        <taxon>Leotiomycetes</taxon>
        <taxon>Helotiales</taxon>
        <taxon>Sclerotiniaceae</taxon>
        <taxon>Botrytis</taxon>
    </lineage>
</organism>
<protein>
    <submittedName>
        <fullName evidence="2">Uncharacterized protein</fullName>
    </submittedName>
</protein>
<sequence length="371" mass="41557">MASATSNPSTVFSSPPQRSDKRSIAKSSPRFYPLSRDNLGIFLSKLKEYYPKTFDPSDEFSDLFGKNDMKEIATVLGEVHYQLSLEFDVLSSDHIHLLRNINSLPTWKSLDPYDEDLLLAEADANEYLFTGGLPRLQADEAESGSSDTQRRKVASADSCIQAERIENWTVTSLSQSSHGMGCIAFSDIKEAHFGSNDGSTIVLSELVVLLCLIIRQIDPSMGSENVGLRIKDSELNGWIGRLAFGIFFTNSHFRVIEIHLDRGEFDDGSKPINLHIHIRENVRWSEKKILGNSFEIWPFLFKWLLSTHKSSSLSTFEVPMMMNGKGKVSGIRKKIKGKKTMGKTIGEKAASKEVVGKSIPRKQANSFVERE</sequence>
<evidence type="ECO:0000313" key="3">
    <source>
        <dbReference type="Proteomes" id="UP000297777"/>
    </source>
</evidence>
<evidence type="ECO:0000256" key="1">
    <source>
        <dbReference type="SAM" id="MobiDB-lite"/>
    </source>
</evidence>
<name>A0A4Z1E835_9HELO</name>
<dbReference type="Proteomes" id="UP000297777">
    <property type="component" value="Unassembled WGS sequence"/>
</dbReference>